<name>A0ABW5GTP1_9PSEU</name>
<dbReference type="InterPro" id="IPR018060">
    <property type="entry name" value="HTH_AraC"/>
</dbReference>
<evidence type="ECO:0000313" key="5">
    <source>
        <dbReference type="EMBL" id="MFD2464209.1"/>
    </source>
</evidence>
<proteinExistence type="predicted"/>
<dbReference type="PROSITE" id="PS00041">
    <property type="entry name" value="HTH_ARAC_FAMILY_1"/>
    <property type="match status" value="1"/>
</dbReference>
<evidence type="ECO:0000256" key="2">
    <source>
        <dbReference type="ARBA" id="ARBA00023125"/>
    </source>
</evidence>
<dbReference type="Pfam" id="PF12833">
    <property type="entry name" value="HTH_18"/>
    <property type="match status" value="1"/>
</dbReference>
<dbReference type="RefSeq" id="WP_345404687.1">
    <property type="nucleotide sequence ID" value="NZ_BAABHG010000017.1"/>
</dbReference>
<feature type="domain" description="HTH araC/xylS-type" evidence="4">
    <location>
        <begin position="36"/>
        <end position="134"/>
    </location>
</feature>
<dbReference type="Proteomes" id="UP001597419">
    <property type="component" value="Unassembled WGS sequence"/>
</dbReference>
<dbReference type="PANTHER" id="PTHR43280:SF2">
    <property type="entry name" value="HTH-TYPE TRANSCRIPTIONAL REGULATOR EXSA"/>
    <property type="match status" value="1"/>
</dbReference>
<evidence type="ECO:0000313" key="6">
    <source>
        <dbReference type="Proteomes" id="UP001597419"/>
    </source>
</evidence>
<dbReference type="InterPro" id="IPR018062">
    <property type="entry name" value="HTH_AraC-typ_CS"/>
</dbReference>
<reference evidence="6" key="1">
    <citation type="journal article" date="2019" name="Int. J. Syst. Evol. Microbiol.">
        <title>The Global Catalogue of Microorganisms (GCM) 10K type strain sequencing project: providing services to taxonomists for standard genome sequencing and annotation.</title>
        <authorList>
            <consortium name="The Broad Institute Genomics Platform"/>
            <consortium name="The Broad Institute Genome Sequencing Center for Infectious Disease"/>
            <person name="Wu L."/>
            <person name="Ma J."/>
        </authorList>
    </citation>
    <scope>NUCLEOTIDE SEQUENCE [LARGE SCALE GENOMIC DNA]</scope>
    <source>
        <strain evidence="6">CGMCC 4.7643</strain>
    </source>
</reference>
<keyword evidence="6" id="KW-1185">Reference proteome</keyword>
<keyword evidence="1" id="KW-0805">Transcription regulation</keyword>
<keyword evidence="2" id="KW-0238">DNA-binding</keyword>
<dbReference type="SUPFAM" id="SSF46689">
    <property type="entry name" value="Homeodomain-like"/>
    <property type="match status" value="2"/>
</dbReference>
<dbReference type="SMART" id="SM00342">
    <property type="entry name" value="HTH_ARAC"/>
    <property type="match status" value="1"/>
</dbReference>
<dbReference type="Gene3D" id="1.10.10.60">
    <property type="entry name" value="Homeodomain-like"/>
    <property type="match status" value="2"/>
</dbReference>
<dbReference type="PANTHER" id="PTHR43280">
    <property type="entry name" value="ARAC-FAMILY TRANSCRIPTIONAL REGULATOR"/>
    <property type="match status" value="1"/>
</dbReference>
<dbReference type="PROSITE" id="PS01124">
    <property type="entry name" value="HTH_ARAC_FAMILY_2"/>
    <property type="match status" value="1"/>
</dbReference>
<evidence type="ECO:0000256" key="1">
    <source>
        <dbReference type="ARBA" id="ARBA00023015"/>
    </source>
</evidence>
<keyword evidence="3" id="KW-0804">Transcription</keyword>
<sequence>MELRAVASAVGPVDTGGPALGDGPECSVRPVPPAVLRAISSMHERYCEPITLTELAGEVFAGPFHFSRVFTSATGVTPGRFLTAVRLFEAKRLLLTTSLSVPDIGRGVGYRGVGAFTSRFVRAVGMTPSQYRAPEVSELMVAVAPHFQRMPALSRLREMGRGCVPVQRHTGTLTARLTTPPGAAPAQVLVGLFGDAIPQSGPVAFAGLAETGQCELTIHGVPPGEWTVMAVAEHAKGTPASTFSVGTLPWRPRVGPGGRTTVRLDLRAPGPADPPVAITLATRTEPLAAGLGRAVRRPVPRAVA</sequence>
<evidence type="ECO:0000259" key="4">
    <source>
        <dbReference type="PROSITE" id="PS01124"/>
    </source>
</evidence>
<accession>A0ABW5GTP1</accession>
<comment type="caution">
    <text evidence="5">The sequence shown here is derived from an EMBL/GenBank/DDBJ whole genome shotgun (WGS) entry which is preliminary data.</text>
</comment>
<organism evidence="5 6">
    <name type="scientific">Amycolatopsis samaneae</name>
    <dbReference type="NCBI Taxonomy" id="664691"/>
    <lineage>
        <taxon>Bacteria</taxon>
        <taxon>Bacillati</taxon>
        <taxon>Actinomycetota</taxon>
        <taxon>Actinomycetes</taxon>
        <taxon>Pseudonocardiales</taxon>
        <taxon>Pseudonocardiaceae</taxon>
        <taxon>Amycolatopsis</taxon>
    </lineage>
</organism>
<evidence type="ECO:0000256" key="3">
    <source>
        <dbReference type="ARBA" id="ARBA00023163"/>
    </source>
</evidence>
<dbReference type="InterPro" id="IPR009057">
    <property type="entry name" value="Homeodomain-like_sf"/>
</dbReference>
<gene>
    <name evidence="5" type="ORF">ACFSYJ_36715</name>
</gene>
<dbReference type="EMBL" id="JBHUKU010000025">
    <property type="protein sequence ID" value="MFD2464209.1"/>
    <property type="molecule type" value="Genomic_DNA"/>
</dbReference>
<protein>
    <submittedName>
        <fullName evidence="5">Helix-turn-helix transcriptional regulator</fullName>
    </submittedName>
</protein>